<sequence length="138" mass="15186">MRNQVLFHEGTLEEADGRLVQTGKRCRDCGKTAYPAMERCPFCASENTEKAALSKVGTVFSYSVTRVPVGSFKPPIILAYVDLPEGTRVFGQIHADEKQVRAGMKVEVETGALWTEKDGTEVAGYYYVPYTAGKGVEK</sequence>
<dbReference type="SUPFAM" id="SSF50249">
    <property type="entry name" value="Nucleic acid-binding proteins"/>
    <property type="match status" value="1"/>
</dbReference>
<keyword evidence="4" id="KW-1185">Reference proteome</keyword>
<name>A0A1W2CAT8_9FIRM</name>
<protein>
    <submittedName>
        <fullName evidence="3">Benzoylsuccinyl-CoA thiolase BbsA subunit</fullName>
    </submittedName>
</protein>
<proteinExistence type="predicted"/>
<dbReference type="InterPro" id="IPR012340">
    <property type="entry name" value="NA-bd_OB-fold"/>
</dbReference>
<dbReference type="EMBL" id="FWXW01000008">
    <property type="protein sequence ID" value="SMC81798.1"/>
    <property type="molecule type" value="Genomic_DNA"/>
</dbReference>
<evidence type="ECO:0000259" key="1">
    <source>
        <dbReference type="Pfam" id="PF01796"/>
    </source>
</evidence>
<gene>
    <name evidence="3" type="ORF">SAMN02745168_2631</name>
</gene>
<dbReference type="InterPro" id="IPR002878">
    <property type="entry name" value="ChsH2_C"/>
</dbReference>
<dbReference type="PANTHER" id="PTHR34075">
    <property type="entry name" value="BLR3430 PROTEIN"/>
    <property type="match status" value="1"/>
</dbReference>
<dbReference type="RefSeq" id="WP_084235308.1">
    <property type="nucleotide sequence ID" value="NZ_FWXW01000008.1"/>
</dbReference>
<dbReference type="InterPro" id="IPR052513">
    <property type="entry name" value="Thioester_dehydratase-like"/>
</dbReference>
<dbReference type="Gene3D" id="6.10.30.10">
    <property type="match status" value="1"/>
</dbReference>
<dbReference type="AlphaFoldDB" id="A0A1W2CAT8"/>
<evidence type="ECO:0000313" key="3">
    <source>
        <dbReference type="EMBL" id="SMC81798.1"/>
    </source>
</evidence>
<evidence type="ECO:0000313" key="4">
    <source>
        <dbReference type="Proteomes" id="UP000192790"/>
    </source>
</evidence>
<evidence type="ECO:0000259" key="2">
    <source>
        <dbReference type="Pfam" id="PF12172"/>
    </source>
</evidence>
<feature type="domain" description="ChsH2 rubredoxin-like zinc ribbon" evidence="2">
    <location>
        <begin position="23"/>
        <end position="49"/>
    </location>
</feature>
<reference evidence="3 4" key="1">
    <citation type="submission" date="2017-04" db="EMBL/GenBank/DDBJ databases">
        <authorList>
            <person name="Afonso C.L."/>
            <person name="Miller P.J."/>
            <person name="Scott M.A."/>
            <person name="Spackman E."/>
            <person name="Goraichik I."/>
            <person name="Dimitrov K.M."/>
            <person name="Suarez D.L."/>
            <person name="Swayne D.E."/>
        </authorList>
    </citation>
    <scope>NUCLEOTIDE SEQUENCE [LARGE SCALE GENOMIC DNA]</scope>
    <source>
        <strain evidence="3 4">DSM 12816</strain>
    </source>
</reference>
<organism evidence="3 4">
    <name type="scientific">Papillibacter cinnamivorans DSM 12816</name>
    <dbReference type="NCBI Taxonomy" id="1122930"/>
    <lineage>
        <taxon>Bacteria</taxon>
        <taxon>Bacillati</taxon>
        <taxon>Bacillota</taxon>
        <taxon>Clostridia</taxon>
        <taxon>Eubacteriales</taxon>
        <taxon>Oscillospiraceae</taxon>
        <taxon>Papillibacter</taxon>
    </lineage>
</organism>
<dbReference type="OrthoDB" id="3182121at2"/>
<dbReference type="PANTHER" id="PTHR34075:SF5">
    <property type="entry name" value="BLR3430 PROTEIN"/>
    <property type="match status" value="1"/>
</dbReference>
<dbReference type="Pfam" id="PF12172">
    <property type="entry name" value="zf-ChsH2"/>
    <property type="match status" value="1"/>
</dbReference>
<dbReference type="InterPro" id="IPR022002">
    <property type="entry name" value="ChsH2_Znr"/>
</dbReference>
<dbReference type="Pfam" id="PF01796">
    <property type="entry name" value="OB_ChsH2_C"/>
    <property type="match status" value="1"/>
</dbReference>
<feature type="domain" description="ChsH2 C-terminal OB-fold" evidence="1">
    <location>
        <begin position="52"/>
        <end position="109"/>
    </location>
</feature>
<dbReference type="STRING" id="1122930.SAMN02745168_2631"/>
<accession>A0A1W2CAT8</accession>
<dbReference type="Proteomes" id="UP000192790">
    <property type="component" value="Unassembled WGS sequence"/>
</dbReference>